<keyword evidence="9" id="KW-1133">Transmembrane helix</keyword>
<reference evidence="11" key="1">
    <citation type="submission" date="2016-05" db="EMBL/GenBank/DDBJ databases">
        <authorList>
            <person name="Naeem Raeece"/>
        </authorList>
    </citation>
    <scope>NUCLEOTIDE SEQUENCE [LARGE SCALE GENOMIC DNA]</scope>
</reference>
<keyword evidence="4 8" id="KW-0186">Copper</keyword>
<name>A0A1A8VRY0_PLAMA</name>
<evidence type="ECO:0000256" key="9">
    <source>
        <dbReference type="SAM" id="Phobius"/>
    </source>
</evidence>
<dbReference type="InterPro" id="IPR009069">
    <property type="entry name" value="Cys_alpha_HP_mot_SF"/>
</dbReference>
<organism evidence="10 11">
    <name type="scientific">Plasmodium malariae</name>
    <dbReference type="NCBI Taxonomy" id="5858"/>
    <lineage>
        <taxon>Eukaryota</taxon>
        <taxon>Sar</taxon>
        <taxon>Alveolata</taxon>
        <taxon>Apicomplexa</taxon>
        <taxon>Aconoidasida</taxon>
        <taxon>Haemosporida</taxon>
        <taxon>Plasmodiidae</taxon>
        <taxon>Plasmodium</taxon>
        <taxon>Plasmodium (Plasmodium)</taxon>
    </lineage>
</organism>
<dbReference type="GO" id="GO:0005758">
    <property type="term" value="C:mitochondrial intermembrane space"/>
    <property type="evidence" value="ECO:0007669"/>
    <property type="project" value="UniProtKB-SubCell"/>
</dbReference>
<evidence type="ECO:0000256" key="5">
    <source>
        <dbReference type="ARBA" id="ARBA00023128"/>
    </source>
</evidence>
<feature type="binding site" evidence="8">
    <location>
        <position position="25"/>
    </location>
    <ligand>
        <name>Cu cation</name>
        <dbReference type="ChEBI" id="CHEBI:23378"/>
    </ligand>
</feature>
<dbReference type="PROSITE" id="PS51808">
    <property type="entry name" value="CHCH"/>
    <property type="match status" value="1"/>
</dbReference>
<keyword evidence="7" id="KW-0143">Chaperone</keyword>
<keyword evidence="9" id="KW-0812">Transmembrane</keyword>
<comment type="similarity">
    <text evidence="2">Belongs to the COX17 family.</text>
</comment>
<dbReference type="VEuPathDB" id="PlasmoDB:PmUG01_10036900"/>
<evidence type="ECO:0008006" key="12">
    <source>
        <dbReference type="Google" id="ProtNLM"/>
    </source>
</evidence>
<dbReference type="EMBL" id="FLQW01000331">
    <property type="protein sequence ID" value="SBS83284.1"/>
    <property type="molecule type" value="Genomic_DNA"/>
</dbReference>
<evidence type="ECO:0000256" key="1">
    <source>
        <dbReference type="ARBA" id="ARBA00004569"/>
    </source>
</evidence>
<feature type="transmembrane region" description="Helical" evidence="9">
    <location>
        <begin position="68"/>
        <end position="88"/>
    </location>
</feature>
<feature type="binding site" evidence="8">
    <location>
        <position position="26"/>
    </location>
    <ligand>
        <name>Cu cation</name>
        <dbReference type="ChEBI" id="CHEBI:23378"/>
    </ligand>
</feature>
<dbReference type="AlphaFoldDB" id="A0A1A8VRY0"/>
<dbReference type="PANTHER" id="PTHR16719:SF0">
    <property type="entry name" value="CYTOCHROME C OXIDASE COPPER CHAPERONE"/>
    <property type="match status" value="1"/>
</dbReference>
<accession>A0A1A8VRY0</accession>
<comment type="subcellular location">
    <subcellularLocation>
        <location evidence="1">Mitochondrion intermembrane space</location>
    </subcellularLocation>
</comment>
<keyword evidence="6" id="KW-1015">Disulfide bond</keyword>
<dbReference type="VEuPathDB" id="PlasmoDB:PmUG01_10037000"/>
<dbReference type="InterPro" id="IPR007745">
    <property type="entry name" value="Cyt_c_oxidase_Cu-chaperone"/>
</dbReference>
<keyword evidence="5" id="KW-0496">Mitochondrion</keyword>
<protein>
    <recommendedName>
        <fullName evidence="12">Cytochrome c oxidase copper chaperone</fullName>
    </recommendedName>
</protein>
<evidence type="ECO:0000256" key="7">
    <source>
        <dbReference type="ARBA" id="ARBA00023186"/>
    </source>
</evidence>
<evidence type="ECO:0000256" key="3">
    <source>
        <dbReference type="ARBA" id="ARBA00022723"/>
    </source>
</evidence>
<evidence type="ECO:0000256" key="6">
    <source>
        <dbReference type="ARBA" id="ARBA00023157"/>
    </source>
</evidence>
<proteinExistence type="inferred from homology"/>
<keyword evidence="9" id="KW-0472">Membrane</keyword>
<evidence type="ECO:0000256" key="2">
    <source>
        <dbReference type="ARBA" id="ARBA00009241"/>
    </source>
</evidence>
<gene>
    <name evidence="10" type="ORF">PMALA_006190</name>
</gene>
<dbReference type="Gene3D" id="1.10.287.1130">
    <property type="entry name" value="CytochromE C oxidase copper chaperone"/>
    <property type="match status" value="1"/>
</dbReference>
<dbReference type="GO" id="GO:0005507">
    <property type="term" value="F:copper ion binding"/>
    <property type="evidence" value="ECO:0007669"/>
    <property type="project" value="InterPro"/>
</dbReference>
<evidence type="ECO:0000256" key="4">
    <source>
        <dbReference type="ARBA" id="ARBA00023008"/>
    </source>
</evidence>
<evidence type="ECO:0000313" key="11">
    <source>
        <dbReference type="Proteomes" id="UP000078597"/>
    </source>
</evidence>
<sequence>MNMFFNKFIKSTKEDKGGEAKKKICCVCLETKKLRDECIINLGEDQCKKFIDDHNQCLRKEGFDSGNINICGGIGISLIFLPFTTIAFTTKRGQDKEEMLRLNYKIGKNVLTCSGMVNNCKMFRQYVTHTNEMIIGRVNSPFKNNLTTIDKSSTFHNSGSSNMCVHTKLNNNFKRFYNPRAHINWTLIRFRHRVSQLRKKKLKYKNHSKVALRFRLTKFGWERLQSGRNASKKNLSAKKCNEKMKIKYVSRDDIKKFKFQMQSYVLRIRDSPVDYNPNIMRARIDVCTLTCVH</sequence>
<evidence type="ECO:0000256" key="8">
    <source>
        <dbReference type="PIRSR" id="PIRSR607745-1"/>
    </source>
</evidence>
<evidence type="ECO:0000313" key="10">
    <source>
        <dbReference type="EMBL" id="SBS83284.1"/>
    </source>
</evidence>
<keyword evidence="3 8" id="KW-0479">Metal-binding</keyword>
<dbReference type="SUPFAM" id="SSF47072">
    <property type="entry name" value="Cysteine alpha-hairpin motif"/>
    <property type="match status" value="1"/>
</dbReference>
<dbReference type="Pfam" id="PF05051">
    <property type="entry name" value="COX17"/>
    <property type="match status" value="1"/>
</dbReference>
<dbReference type="PANTHER" id="PTHR16719">
    <property type="entry name" value="CYTOCHROME C OXIDASE COPPER CHAPERONE"/>
    <property type="match status" value="1"/>
</dbReference>
<dbReference type="GO" id="GO:0016531">
    <property type="term" value="F:copper chaperone activity"/>
    <property type="evidence" value="ECO:0007669"/>
    <property type="project" value="InterPro"/>
</dbReference>
<dbReference type="Proteomes" id="UP000078597">
    <property type="component" value="Unassembled WGS sequence"/>
</dbReference>